<evidence type="ECO:0008006" key="5">
    <source>
        <dbReference type="Google" id="ProtNLM"/>
    </source>
</evidence>
<feature type="compositionally biased region" description="Basic and acidic residues" evidence="1">
    <location>
        <begin position="302"/>
        <end position="312"/>
    </location>
</feature>
<feature type="region of interest" description="Disordered" evidence="1">
    <location>
        <begin position="758"/>
        <end position="777"/>
    </location>
</feature>
<evidence type="ECO:0000313" key="3">
    <source>
        <dbReference type="EMBL" id="RMZ56604.1"/>
    </source>
</evidence>
<feature type="compositionally biased region" description="Low complexity" evidence="1">
    <location>
        <begin position="761"/>
        <end position="777"/>
    </location>
</feature>
<dbReference type="PANTHER" id="PTHR45725">
    <property type="entry name" value="FORMIN HOMOLOGY 2 FAMILY MEMBER"/>
    <property type="match status" value="1"/>
</dbReference>
<feature type="region of interest" description="Disordered" evidence="1">
    <location>
        <begin position="1437"/>
        <end position="1472"/>
    </location>
</feature>
<feature type="region of interest" description="Disordered" evidence="1">
    <location>
        <begin position="598"/>
        <end position="640"/>
    </location>
</feature>
<feature type="region of interest" description="Disordered" evidence="1">
    <location>
        <begin position="168"/>
        <end position="213"/>
    </location>
</feature>
<comment type="caution">
    <text evidence="3">The sequence shown here is derived from an EMBL/GenBank/DDBJ whole genome shotgun (WGS) entry which is preliminary data.</text>
</comment>
<feature type="signal peptide" evidence="2">
    <location>
        <begin position="1"/>
        <end position="18"/>
    </location>
</feature>
<feature type="chain" id="PRO_5018263089" description="FMP27 GFWDK domain-containing protein" evidence="2">
    <location>
        <begin position="19"/>
        <end position="1482"/>
    </location>
</feature>
<organism evidence="3 4">
    <name type="scientific">Auxenochlorella protothecoides</name>
    <name type="common">Green microalga</name>
    <name type="synonym">Chlorella protothecoides</name>
    <dbReference type="NCBI Taxonomy" id="3075"/>
    <lineage>
        <taxon>Eukaryota</taxon>
        <taxon>Viridiplantae</taxon>
        <taxon>Chlorophyta</taxon>
        <taxon>core chlorophytes</taxon>
        <taxon>Trebouxiophyceae</taxon>
        <taxon>Chlorellales</taxon>
        <taxon>Chlorellaceae</taxon>
        <taxon>Auxenochlorella</taxon>
    </lineage>
</organism>
<protein>
    <recommendedName>
        <fullName evidence="5">FMP27 GFWDK domain-containing protein</fullName>
    </recommendedName>
</protein>
<dbReference type="PANTHER" id="PTHR45725:SF18">
    <property type="entry name" value="ORC1-LIKE AAA ATPASE DOMAIN-CONTAINING PROTEIN"/>
    <property type="match status" value="1"/>
</dbReference>
<gene>
    <name evidence="3" type="ORF">APUTEX25_004768</name>
</gene>
<dbReference type="Proteomes" id="UP000279271">
    <property type="component" value="Unassembled WGS sequence"/>
</dbReference>
<keyword evidence="2" id="KW-0732">Signal</keyword>
<name>A0A3M7L3C7_AUXPR</name>
<feature type="non-terminal residue" evidence="3">
    <location>
        <position position="1482"/>
    </location>
</feature>
<evidence type="ECO:0000256" key="2">
    <source>
        <dbReference type="SAM" id="SignalP"/>
    </source>
</evidence>
<evidence type="ECO:0000313" key="4">
    <source>
        <dbReference type="Proteomes" id="UP000279271"/>
    </source>
</evidence>
<accession>A0A3M7L3C7</accession>
<feature type="compositionally biased region" description="Basic and acidic residues" evidence="1">
    <location>
        <begin position="1111"/>
        <end position="1124"/>
    </location>
</feature>
<dbReference type="EMBL" id="QOKY01000139">
    <property type="protein sequence ID" value="RMZ56604.1"/>
    <property type="molecule type" value="Genomic_DNA"/>
</dbReference>
<feature type="compositionally biased region" description="Gly residues" evidence="1">
    <location>
        <begin position="598"/>
        <end position="607"/>
    </location>
</feature>
<feature type="region of interest" description="Disordered" evidence="1">
    <location>
        <begin position="302"/>
        <end position="330"/>
    </location>
</feature>
<evidence type="ECO:0000256" key="1">
    <source>
        <dbReference type="SAM" id="MobiDB-lite"/>
    </source>
</evidence>
<reference evidence="4" key="1">
    <citation type="journal article" date="2018" name="Algal Res.">
        <title>Characterization of plant carbon substrate utilization by Auxenochlorella protothecoides.</title>
        <authorList>
            <person name="Vogler B.W."/>
            <person name="Starkenburg S.R."/>
            <person name="Sudasinghe N."/>
            <person name="Schambach J.Y."/>
            <person name="Rollin J.A."/>
            <person name="Pattathil S."/>
            <person name="Barry A.N."/>
        </authorList>
    </citation>
    <scope>NUCLEOTIDE SEQUENCE [LARGE SCALE GENOMIC DNA]</scope>
    <source>
        <strain evidence="4">UTEX 25</strain>
    </source>
</reference>
<feature type="region of interest" description="Disordered" evidence="1">
    <location>
        <begin position="1023"/>
        <end position="1124"/>
    </location>
</feature>
<dbReference type="InterPro" id="IPR051425">
    <property type="entry name" value="Formin_Homology"/>
</dbReference>
<feature type="compositionally biased region" description="Low complexity" evidence="1">
    <location>
        <begin position="1037"/>
        <end position="1064"/>
    </location>
</feature>
<proteinExistence type="predicted"/>
<feature type="compositionally biased region" description="Pro residues" evidence="1">
    <location>
        <begin position="200"/>
        <end position="210"/>
    </location>
</feature>
<feature type="compositionally biased region" description="Pro residues" evidence="1">
    <location>
        <begin position="937"/>
        <end position="948"/>
    </location>
</feature>
<feature type="region of interest" description="Disordered" evidence="1">
    <location>
        <begin position="782"/>
        <end position="802"/>
    </location>
</feature>
<sequence length="1482" mass="153482">MLLTLLWLLSSLLLSTLAFWLFSGRFHVRSRIAAGVVDRLLRNLLDTGEPQQPKLDVVPTATGVRLSGLHLSGAALGGLSAAGTELHSAELRHLELDLPSFTRPLRVVARGISVELRQLRMPEAHRAATQGLQEALREAEIPSMAKVWAYPEDMPAILAGIREQQSGLAGGFGTGSGAGGGADGGDTNKGRRPRASPAGAPAPPPPPHPPVSSLVTGDAALAYPMPLVPFLKVGPLRASMLERLEAAPSAPSGAAITLAGTVFGVQAWVSPLHLWHLLSVELTVRRMVQRFRASSLLAEKRRAGHGAERGGGDGEGGGVASVPGPPAPGPPTKTFRKLVVMFGIGQTNVLWMIGTWTPKGLPGRAGAAPAFRRQWGITVRRGDPAFVWAQWLAPIYSIAIADARGVLRLEVCAGVVVRGADGGTLAGATLDGVIVRDLQLPERAQHAYVLRPLPVRARRLSHWVASMRRRFLGIRRVSPARLRWVTAVQAVMLARRMRGTGDAGAPLAVPPLHSVALGGLGGGATLGPQFRVQFRGYGGGAVPSGCTRHPPEDEADLEVGQMLVYARVKQQASIAAAATQLAQIVGALTAPRKDVTAAGGGAGGAGRGAATAAPVPATTAAVPATTAPVPATTAPDRHDTDRRGLRVKVLVVGIDLLFRVQSRDLMSVKLQSGTLVAERRRLGRGAMPRDAGAEHCMVLVPNGGAEYCSFDAAFTSHVDGTVAAPSLVLELQNPRILLLFRFVADLLHAADIVESAAGSTAPPAAERAGEGAAAGAVEEPDMAGVAGPRAPQPPVPSAEAAAKARVLEGGAAAPLPEADDLLPDVDDPGECGVAGPGPCLPLQIVVQLSNVGIVLPTSATSRSVLGAHMEHVLLAIPGDALPASTLEDCNLPSLGVMVEESLLSNATYKYSAFHRAAEEGAGECSGAAGGAGTAECPPRPTPRLPGTPPASRDEGPAGPSPAPPAPERRAAASPVRPACLYLDEAELSGAQRELAGVLRIKPDLAARHLARAEDIRGADRAAAAAGGGGGRLSWRGTATRTRAAAAAASSTAADPAPPSSAEARQPQARLGGAPSPPPEPEDVPAEDSSRASDADAADGLEGNALLTPLDAKNRDEPAAKRRGPELPRPALALCVESFHVVRGTLIKVPNFNFQAGQLSLSSSAAFLNSSTSRWEAVYEPWPLRLEVVDVVSPLYLSDRRTNLWVTSDQHLDAAFNPASLMSFGDALASLASKSKQGSFVPTSLVSFSWPTEVWDLVSGAPFLASCNVALTRFPRPDGVGQLHFSSTALAATFNAPNFCAIMDFVGGNLEDLLNPPHAPPAPPGPAPALRFNPAMKFGPRPGQRASTALTLAVPRLTLCLEAHPREWCAPAPGPRPVSALDAPELRPFLRLALSNVLLDFGSMCDGDKFLKVCATSLDAHDLRLAYRLEEVAALDPGGGGDAGSDAGAGSDGAGGHSDVASPGPSGRRSMDAALACTYPELP</sequence>
<feature type="compositionally biased region" description="Low complexity" evidence="1">
    <location>
        <begin position="608"/>
        <end position="634"/>
    </location>
</feature>
<feature type="region of interest" description="Disordered" evidence="1">
    <location>
        <begin position="922"/>
        <end position="972"/>
    </location>
</feature>
<feature type="compositionally biased region" description="Gly residues" evidence="1">
    <location>
        <begin position="168"/>
        <end position="184"/>
    </location>
</feature>